<sequence>MASIASGEKPDIQIYFPADLPQEAKDIYALLLKELAFTMIGQPLNIEFTEEVIGADLVGQQIPLRDRMLPLIAVFILMIETLGLASLLSDEIEGRTLLALLITPLTIRNLFIGKGVTGVGMASDWTQFRKNWTSSGAAPLPFHNGLAT</sequence>
<gene>
    <name evidence="1" type="ORF">S01H4_57794</name>
</gene>
<reference evidence="1" key="1">
    <citation type="journal article" date="2014" name="Front. Microbiol.">
        <title>High frequency of phylogenetically diverse reductive dehalogenase-homologous genes in deep subseafloor sedimentary metagenomes.</title>
        <authorList>
            <person name="Kawai M."/>
            <person name="Futagami T."/>
            <person name="Toyoda A."/>
            <person name="Takaki Y."/>
            <person name="Nishi S."/>
            <person name="Hori S."/>
            <person name="Arai W."/>
            <person name="Tsubouchi T."/>
            <person name="Morono Y."/>
            <person name="Uchiyama I."/>
            <person name="Ito T."/>
            <person name="Fujiyama A."/>
            <person name="Inagaki F."/>
            <person name="Takami H."/>
        </authorList>
    </citation>
    <scope>NUCLEOTIDE SEQUENCE</scope>
    <source>
        <strain evidence="1">Expedition CK06-06</strain>
    </source>
</reference>
<accession>X1EMX7</accession>
<organism evidence="1">
    <name type="scientific">marine sediment metagenome</name>
    <dbReference type="NCBI Taxonomy" id="412755"/>
    <lineage>
        <taxon>unclassified sequences</taxon>
        <taxon>metagenomes</taxon>
        <taxon>ecological metagenomes</taxon>
    </lineage>
</organism>
<dbReference type="EMBL" id="BART01033682">
    <property type="protein sequence ID" value="GAH09973.1"/>
    <property type="molecule type" value="Genomic_DNA"/>
</dbReference>
<name>X1EMX7_9ZZZZ</name>
<protein>
    <submittedName>
        <fullName evidence="1">Uncharacterized protein</fullName>
    </submittedName>
</protein>
<proteinExistence type="predicted"/>
<comment type="caution">
    <text evidence="1">The sequence shown here is derived from an EMBL/GenBank/DDBJ whole genome shotgun (WGS) entry which is preliminary data.</text>
</comment>
<evidence type="ECO:0000313" key="1">
    <source>
        <dbReference type="EMBL" id="GAH09973.1"/>
    </source>
</evidence>
<dbReference type="AlphaFoldDB" id="X1EMX7"/>